<feature type="domain" description="AB hydrolase-1" evidence="1">
    <location>
        <begin position="3"/>
        <end position="221"/>
    </location>
</feature>
<gene>
    <name evidence="2" type="ORF">MTO99_11110</name>
</gene>
<dbReference type="InterPro" id="IPR000073">
    <property type="entry name" value="AB_hydrolase_1"/>
</dbReference>
<dbReference type="PANTHER" id="PTHR37017:SF11">
    <property type="entry name" value="ESTERASE_LIPASE_THIOESTERASE DOMAIN-CONTAINING PROTEIN"/>
    <property type="match status" value="1"/>
</dbReference>
<evidence type="ECO:0000259" key="1">
    <source>
        <dbReference type="Pfam" id="PF12697"/>
    </source>
</evidence>
<dbReference type="SUPFAM" id="SSF53474">
    <property type="entry name" value="alpha/beta-Hydrolases"/>
    <property type="match status" value="1"/>
</dbReference>
<dbReference type="EMBL" id="CP094528">
    <property type="protein sequence ID" value="UOE42740.1"/>
    <property type="molecule type" value="Genomic_DNA"/>
</dbReference>
<reference evidence="2 3" key="1">
    <citation type="submission" date="2022-03" db="EMBL/GenBank/DDBJ databases">
        <title>Mucilaginibacter sp. isolated from the gut of Protaetia brevitarsis seulensis larvae.</title>
        <authorList>
            <person name="Won M."/>
            <person name="Kim S.-J."/>
            <person name="Kwon S.-W."/>
        </authorList>
    </citation>
    <scope>NUCLEOTIDE SEQUENCE [LARGE SCALE GENOMIC DNA]</scope>
    <source>
        <strain evidence="2 3">CFWR-12</strain>
    </source>
</reference>
<evidence type="ECO:0000313" key="3">
    <source>
        <dbReference type="Proteomes" id="UP000832097"/>
    </source>
</evidence>
<dbReference type="RefSeq" id="WP_243553672.1">
    <property type="nucleotide sequence ID" value="NZ_CP094528.1"/>
</dbReference>
<keyword evidence="2" id="KW-0378">Hydrolase</keyword>
<keyword evidence="3" id="KW-1185">Reference proteome</keyword>
<organism evidence="2 3">
    <name type="scientific">Agromyces larvae</name>
    <dbReference type="NCBI Taxonomy" id="2929802"/>
    <lineage>
        <taxon>Bacteria</taxon>
        <taxon>Bacillati</taxon>
        <taxon>Actinomycetota</taxon>
        <taxon>Actinomycetes</taxon>
        <taxon>Micrococcales</taxon>
        <taxon>Microbacteriaceae</taxon>
        <taxon>Agromyces</taxon>
    </lineage>
</organism>
<dbReference type="InterPro" id="IPR052897">
    <property type="entry name" value="Sec-Metab_Biosynth_Hydrolase"/>
</dbReference>
<accession>A0ABY4BU66</accession>
<dbReference type="GO" id="GO:0016787">
    <property type="term" value="F:hydrolase activity"/>
    <property type="evidence" value="ECO:0007669"/>
    <property type="project" value="UniProtKB-KW"/>
</dbReference>
<evidence type="ECO:0000313" key="2">
    <source>
        <dbReference type="EMBL" id="UOE42740.1"/>
    </source>
</evidence>
<sequence>MDVILIPGFWLDASSWNPVTPFVEAAGHRAHPVTLPGLESADADRSGIGLADHVAAVVDLVDRLDGPVSLVGHSGGGAIAHGVVDARPDRIAKVVYVDAGPPADGDAINDELPVVDGEVPLPDWSVFEDADLVDLDDDLRAEFRARAVPEPAAVTSDPIRLVDERRYDVPVTIIACEFPSALLVEAIAAGQHWVRELARIRQVEYVDLPTGHWPQFTKPVQLGQAIAAALPAAG</sequence>
<name>A0ABY4BU66_9MICO</name>
<dbReference type="Gene3D" id="3.40.50.1820">
    <property type="entry name" value="alpha/beta hydrolase"/>
    <property type="match status" value="1"/>
</dbReference>
<dbReference type="PANTHER" id="PTHR37017">
    <property type="entry name" value="AB HYDROLASE-1 DOMAIN-CONTAINING PROTEIN-RELATED"/>
    <property type="match status" value="1"/>
</dbReference>
<proteinExistence type="predicted"/>
<dbReference type="Pfam" id="PF12697">
    <property type="entry name" value="Abhydrolase_6"/>
    <property type="match status" value="1"/>
</dbReference>
<dbReference type="Proteomes" id="UP000832097">
    <property type="component" value="Chromosome"/>
</dbReference>
<dbReference type="InterPro" id="IPR029058">
    <property type="entry name" value="AB_hydrolase_fold"/>
</dbReference>
<protein>
    <submittedName>
        <fullName evidence="2">Alpha/beta hydrolase</fullName>
    </submittedName>
</protein>